<reference evidence="1" key="1">
    <citation type="journal article" date="2021" name="Front. Plant Sci.">
        <title>Chromosome-Scale Genome Assembly for Chinese Sour Jujube and Insights Into Its Genome Evolution and Domestication Signature.</title>
        <authorList>
            <person name="Shen L.-Y."/>
            <person name="Luo H."/>
            <person name="Wang X.-L."/>
            <person name="Wang X.-M."/>
            <person name="Qiu X.-J."/>
            <person name="Liu H."/>
            <person name="Zhou S.-S."/>
            <person name="Jia K.-H."/>
            <person name="Nie S."/>
            <person name="Bao Y.-T."/>
            <person name="Zhang R.-G."/>
            <person name="Yun Q.-Z."/>
            <person name="Chai Y.-H."/>
            <person name="Lu J.-Y."/>
            <person name="Li Y."/>
            <person name="Zhao S.-W."/>
            <person name="Mao J.-F."/>
            <person name="Jia S.-G."/>
            <person name="Mao Y.-M."/>
        </authorList>
    </citation>
    <scope>NUCLEOTIDE SEQUENCE</scope>
    <source>
        <strain evidence="1">AT0</strain>
        <tissue evidence="1">Leaf</tissue>
    </source>
</reference>
<organism evidence="1 2">
    <name type="scientific">Ziziphus jujuba var. spinosa</name>
    <dbReference type="NCBI Taxonomy" id="714518"/>
    <lineage>
        <taxon>Eukaryota</taxon>
        <taxon>Viridiplantae</taxon>
        <taxon>Streptophyta</taxon>
        <taxon>Embryophyta</taxon>
        <taxon>Tracheophyta</taxon>
        <taxon>Spermatophyta</taxon>
        <taxon>Magnoliopsida</taxon>
        <taxon>eudicotyledons</taxon>
        <taxon>Gunneridae</taxon>
        <taxon>Pentapetalae</taxon>
        <taxon>rosids</taxon>
        <taxon>fabids</taxon>
        <taxon>Rosales</taxon>
        <taxon>Rhamnaceae</taxon>
        <taxon>Paliureae</taxon>
        <taxon>Ziziphus</taxon>
    </lineage>
</organism>
<comment type="caution">
    <text evidence="1">The sequence shown here is derived from an EMBL/GenBank/DDBJ whole genome shotgun (WGS) entry which is preliminary data.</text>
</comment>
<proteinExistence type="predicted"/>
<dbReference type="EMBL" id="JAEACU010000014">
    <property type="protein sequence ID" value="KAH7511604.1"/>
    <property type="molecule type" value="Genomic_DNA"/>
</dbReference>
<evidence type="ECO:0000313" key="2">
    <source>
        <dbReference type="Proteomes" id="UP000813462"/>
    </source>
</evidence>
<keyword evidence="1" id="KW-0496">Mitochondrion</keyword>
<gene>
    <name evidence="1" type="ORF">FEM48_ZijujMtG0002700</name>
</gene>
<sequence>MQKQLSQPLFALDLLARTLESIPPQTTEYTTAGSSAASVVIAPTCHYATSAAGTGTASASAKERISGSLDLPNGFQYAYTSDMLYSDFVEVRNLLLLPALLIIRYRTTKGTGPARFGSAPVVTKKQELELNQPLKITFLVPNRDGDSGPV</sequence>
<name>A0A978UA74_ZIZJJ</name>
<dbReference type="Proteomes" id="UP000813462">
    <property type="component" value="Unassembled WGS sequence"/>
</dbReference>
<accession>A0A978UA74</accession>
<protein>
    <submittedName>
        <fullName evidence="1">Uncharacterized protein</fullName>
    </submittedName>
</protein>
<geneLocation type="mitochondrion" evidence="1"/>
<dbReference type="AlphaFoldDB" id="A0A978UA74"/>
<evidence type="ECO:0000313" key="1">
    <source>
        <dbReference type="EMBL" id="KAH7511604.1"/>
    </source>
</evidence>